<evidence type="ECO:0000313" key="14">
    <source>
        <dbReference type="Proteomes" id="UP000008237"/>
    </source>
</evidence>
<evidence type="ECO:0000256" key="3">
    <source>
        <dbReference type="ARBA" id="ARBA00023015"/>
    </source>
</evidence>
<dbReference type="InterPro" id="IPR001356">
    <property type="entry name" value="HD"/>
</dbReference>
<evidence type="ECO:0000256" key="1">
    <source>
        <dbReference type="ARBA" id="ARBA00004123"/>
    </source>
</evidence>
<evidence type="ECO:0000256" key="5">
    <source>
        <dbReference type="ARBA" id="ARBA00023155"/>
    </source>
</evidence>
<dbReference type="OrthoDB" id="6159439at2759"/>
<evidence type="ECO:0000256" key="9">
    <source>
        <dbReference type="PROSITE-ProRule" id="PRU00108"/>
    </source>
</evidence>
<dbReference type="InParanoid" id="E2BLE2"/>
<comment type="subcellular location">
    <subcellularLocation>
        <location evidence="1 9 10">Nucleus</location>
    </subcellularLocation>
</comment>
<keyword evidence="4 9" id="KW-0238">DNA-binding</keyword>
<keyword evidence="8 9" id="KW-0539">Nucleus</keyword>
<dbReference type="AlphaFoldDB" id="E2BLE2"/>
<dbReference type="GO" id="GO:0000981">
    <property type="term" value="F:DNA-binding transcription factor activity, RNA polymerase II-specific"/>
    <property type="evidence" value="ECO:0007669"/>
    <property type="project" value="InterPro"/>
</dbReference>
<dbReference type="OMA" id="RHLEYEF"/>
<evidence type="ECO:0000256" key="8">
    <source>
        <dbReference type="ARBA" id="ARBA00023242"/>
    </source>
</evidence>
<dbReference type="InterPro" id="IPR017970">
    <property type="entry name" value="Homeobox_CS"/>
</dbReference>
<evidence type="ECO:0000256" key="4">
    <source>
        <dbReference type="ARBA" id="ARBA00023125"/>
    </source>
</evidence>
<keyword evidence="14" id="KW-1185">Reference proteome</keyword>
<dbReference type="EMBL" id="GL449017">
    <property type="protein sequence ID" value="EFN83494.1"/>
    <property type="molecule type" value="Genomic_DNA"/>
</dbReference>
<dbReference type="InterPro" id="IPR020479">
    <property type="entry name" value="HD_metazoa"/>
</dbReference>
<evidence type="ECO:0000256" key="7">
    <source>
        <dbReference type="ARBA" id="ARBA00023163"/>
    </source>
</evidence>
<keyword evidence="6" id="KW-0010">Activator</keyword>
<dbReference type="InterPro" id="IPR042634">
    <property type="entry name" value="MOX-1/MOX-2"/>
</dbReference>
<dbReference type="Pfam" id="PF00046">
    <property type="entry name" value="Homeodomain"/>
    <property type="match status" value="1"/>
</dbReference>
<evidence type="ECO:0000259" key="12">
    <source>
        <dbReference type="PROSITE" id="PS50071"/>
    </source>
</evidence>
<dbReference type="PANTHER" id="PTHR24328">
    <property type="entry name" value="HOMEOBOX PROTEIN MOX"/>
    <property type="match status" value="1"/>
</dbReference>
<keyword evidence="3" id="KW-0805">Transcription regulation</keyword>
<keyword evidence="2" id="KW-0217">Developmental protein</keyword>
<name>E2BLE2_HARSA</name>
<feature type="DNA-binding region" description="Homeobox" evidence="9">
    <location>
        <begin position="222"/>
        <end position="281"/>
    </location>
</feature>
<feature type="region of interest" description="Disordered" evidence="11">
    <location>
        <begin position="129"/>
        <end position="158"/>
    </location>
</feature>
<feature type="domain" description="Homeobox" evidence="12">
    <location>
        <begin position="220"/>
        <end position="280"/>
    </location>
</feature>
<gene>
    <name evidence="13" type="ORF">EAI_15429</name>
</gene>
<evidence type="ECO:0000256" key="2">
    <source>
        <dbReference type="ARBA" id="ARBA00022473"/>
    </source>
</evidence>
<dbReference type="Proteomes" id="UP000008237">
    <property type="component" value="Unassembled WGS sequence"/>
</dbReference>
<dbReference type="GO" id="GO:0000978">
    <property type="term" value="F:RNA polymerase II cis-regulatory region sequence-specific DNA binding"/>
    <property type="evidence" value="ECO:0007669"/>
    <property type="project" value="TreeGrafter"/>
</dbReference>
<dbReference type="SMART" id="SM00389">
    <property type="entry name" value="HOX"/>
    <property type="match status" value="1"/>
</dbReference>
<evidence type="ECO:0000256" key="11">
    <source>
        <dbReference type="SAM" id="MobiDB-lite"/>
    </source>
</evidence>
<reference evidence="13 14" key="1">
    <citation type="journal article" date="2010" name="Science">
        <title>Genomic comparison of the ants Camponotus floridanus and Harpegnathos saltator.</title>
        <authorList>
            <person name="Bonasio R."/>
            <person name="Zhang G."/>
            <person name="Ye C."/>
            <person name="Mutti N.S."/>
            <person name="Fang X."/>
            <person name="Qin N."/>
            <person name="Donahue G."/>
            <person name="Yang P."/>
            <person name="Li Q."/>
            <person name="Li C."/>
            <person name="Zhang P."/>
            <person name="Huang Z."/>
            <person name="Berger S.L."/>
            <person name="Reinberg D."/>
            <person name="Wang J."/>
            <person name="Liebig J."/>
        </authorList>
    </citation>
    <scope>NUCLEOTIDE SEQUENCE [LARGE SCALE GENOMIC DNA]</scope>
    <source>
        <strain evidence="13 14">R22 G/1</strain>
    </source>
</reference>
<sequence>MSSWSEDTTSSGHRVLDDHFELPPTPPTPSALHVDGQSARSVACDASWYHRWSWNGQANPCNGLDAAIDESASRFLTPPYVVNFLQSTDTNQNYRACSFSQRLRRDFANQRPSLYFPAARWEQYSQQAAADCRPMIDQSSEREDPRSPRVSSEDLSYANQDRCVTTTTSAAAAFRVWQTTHPQDTPMDCEHDGKCQSWQDMRVEEEARPQGRETTKRTGEKPRKERTAFTKQQVRHLEYEFARSNYLTRLRRYEIAVALDLTERQVKVWFQNRRMKWKRTKGSAANIQEATVAS</sequence>
<evidence type="ECO:0000256" key="10">
    <source>
        <dbReference type="RuleBase" id="RU000682"/>
    </source>
</evidence>
<dbReference type="CDD" id="cd00086">
    <property type="entry name" value="homeodomain"/>
    <property type="match status" value="1"/>
</dbReference>
<feature type="region of interest" description="Disordered" evidence="11">
    <location>
        <begin position="1"/>
        <end position="34"/>
    </location>
</feature>
<accession>E2BLE2</accession>
<dbReference type="SUPFAM" id="SSF46689">
    <property type="entry name" value="Homeodomain-like"/>
    <property type="match status" value="1"/>
</dbReference>
<dbReference type="PROSITE" id="PS00027">
    <property type="entry name" value="HOMEOBOX_1"/>
    <property type="match status" value="1"/>
</dbReference>
<proteinExistence type="predicted"/>
<dbReference type="PRINTS" id="PR00024">
    <property type="entry name" value="HOMEOBOX"/>
</dbReference>
<organism evidence="14">
    <name type="scientific">Harpegnathos saltator</name>
    <name type="common">Jerdon's jumping ant</name>
    <dbReference type="NCBI Taxonomy" id="610380"/>
    <lineage>
        <taxon>Eukaryota</taxon>
        <taxon>Metazoa</taxon>
        <taxon>Ecdysozoa</taxon>
        <taxon>Arthropoda</taxon>
        <taxon>Hexapoda</taxon>
        <taxon>Insecta</taxon>
        <taxon>Pterygota</taxon>
        <taxon>Neoptera</taxon>
        <taxon>Endopterygota</taxon>
        <taxon>Hymenoptera</taxon>
        <taxon>Apocrita</taxon>
        <taxon>Aculeata</taxon>
        <taxon>Formicoidea</taxon>
        <taxon>Formicidae</taxon>
        <taxon>Ponerinae</taxon>
        <taxon>Ponerini</taxon>
        <taxon>Harpegnathos</taxon>
    </lineage>
</organism>
<dbReference type="Gene3D" id="1.10.10.60">
    <property type="entry name" value="Homeodomain-like"/>
    <property type="match status" value="1"/>
</dbReference>
<dbReference type="InterPro" id="IPR009057">
    <property type="entry name" value="Homeodomain-like_sf"/>
</dbReference>
<keyword evidence="5 9" id="KW-0371">Homeobox</keyword>
<protein>
    <submittedName>
        <fullName evidence="13">Homeobox protein MOX-2</fullName>
    </submittedName>
</protein>
<keyword evidence="7" id="KW-0804">Transcription</keyword>
<feature type="compositionally biased region" description="Polar residues" evidence="11">
    <location>
        <begin position="149"/>
        <end position="158"/>
    </location>
</feature>
<feature type="compositionally biased region" description="Basic and acidic residues" evidence="11">
    <location>
        <begin position="203"/>
        <end position="228"/>
    </location>
</feature>
<dbReference type="GO" id="GO:0005634">
    <property type="term" value="C:nucleus"/>
    <property type="evidence" value="ECO:0007669"/>
    <property type="project" value="UniProtKB-SubCell"/>
</dbReference>
<evidence type="ECO:0000256" key="6">
    <source>
        <dbReference type="ARBA" id="ARBA00023159"/>
    </source>
</evidence>
<feature type="compositionally biased region" description="Polar residues" evidence="11">
    <location>
        <begin position="1"/>
        <end position="12"/>
    </location>
</feature>
<dbReference type="GO" id="GO:0045944">
    <property type="term" value="P:positive regulation of transcription by RNA polymerase II"/>
    <property type="evidence" value="ECO:0007669"/>
    <property type="project" value="InterPro"/>
</dbReference>
<evidence type="ECO:0000313" key="13">
    <source>
        <dbReference type="EMBL" id="EFN83494.1"/>
    </source>
</evidence>
<dbReference type="PANTHER" id="PTHR24328:SF7">
    <property type="entry name" value="BUTTONLESS"/>
    <property type="match status" value="1"/>
</dbReference>
<feature type="region of interest" description="Disordered" evidence="11">
    <location>
        <begin position="203"/>
        <end position="230"/>
    </location>
</feature>
<dbReference type="PROSITE" id="PS50071">
    <property type="entry name" value="HOMEOBOX_2"/>
    <property type="match status" value="1"/>
</dbReference>